<dbReference type="Proteomes" id="UP000198757">
    <property type="component" value="Unassembled WGS sequence"/>
</dbReference>
<evidence type="ECO:0008006" key="4">
    <source>
        <dbReference type="Google" id="ProtNLM"/>
    </source>
</evidence>
<proteinExistence type="predicted"/>
<dbReference type="PANTHER" id="PTHR47199">
    <property type="entry name" value="PHOTOSYSTEM II STABILITY/ASSEMBLY FACTOR HCF136, CHLOROPLASTIC"/>
    <property type="match status" value="1"/>
</dbReference>
<protein>
    <recommendedName>
        <fullName evidence="4">Photosynthesis system II assembly factor Ycf48/Hcf136-like domain-containing protein</fullName>
    </recommendedName>
</protein>
<dbReference type="SUPFAM" id="SSF50939">
    <property type="entry name" value="Sialidases"/>
    <property type="match status" value="1"/>
</dbReference>
<keyword evidence="1" id="KW-0732">Signal</keyword>
<name>A0A1G6U677_NIADE</name>
<feature type="chain" id="PRO_5011437719" description="Photosynthesis system II assembly factor Ycf48/Hcf136-like domain-containing protein" evidence="1">
    <location>
        <begin position="18"/>
        <end position="330"/>
    </location>
</feature>
<dbReference type="InterPro" id="IPR036278">
    <property type="entry name" value="Sialidase_sf"/>
</dbReference>
<evidence type="ECO:0000313" key="2">
    <source>
        <dbReference type="EMBL" id="SDD36803.1"/>
    </source>
</evidence>
<dbReference type="PANTHER" id="PTHR47199:SF2">
    <property type="entry name" value="PHOTOSYSTEM II STABILITY_ASSEMBLY FACTOR HCF136, CHLOROPLASTIC"/>
    <property type="match status" value="1"/>
</dbReference>
<dbReference type="Gene3D" id="2.130.10.10">
    <property type="entry name" value="YVTN repeat-like/Quinoprotein amine dehydrogenase"/>
    <property type="match status" value="2"/>
</dbReference>
<evidence type="ECO:0000313" key="3">
    <source>
        <dbReference type="Proteomes" id="UP000198757"/>
    </source>
</evidence>
<gene>
    <name evidence="2" type="ORF">SAMN04487894_108160</name>
</gene>
<dbReference type="OrthoDB" id="9813892at2"/>
<sequence length="330" mass="35365">MFRYLLFVLLCICGVGAASQNLEILTSGTAANIRGIGVFKNTIWASGSNGYIGRSADAGRSWEWKQVPGFETKDFRDIEVLDEHTALIMAIASPAYILKTSDDSHTWKTVFENRDSAMFLDAMAFADKQRGYVIGDPVQNSLFIAQTKDGGNSWAPVPGPAALPGEAFFASSGSNLVISRQKPVMVSGGVHSRIFKGSKITRLPLMQGRQSTGANSIAALGPILMIAGGDFQDPARSDSTLLISRDGGKTFQQPEKGPGGYRSAIAPVNKNTWVTCGLSGVDITTDGGRHWDPVSDRPFNAVYVEATTGTVYLAGPKGTIARLVLRTIRE</sequence>
<reference evidence="3" key="1">
    <citation type="submission" date="2016-10" db="EMBL/GenBank/DDBJ databases">
        <authorList>
            <person name="Varghese N."/>
            <person name="Submissions S."/>
        </authorList>
    </citation>
    <scope>NUCLEOTIDE SEQUENCE [LARGE SCALE GENOMIC DNA]</scope>
    <source>
        <strain evidence="3">DSM 25811 / CCM 8410 / LMG 26954 / E90</strain>
    </source>
</reference>
<accession>A0A1G6U677</accession>
<organism evidence="2 3">
    <name type="scientific">Niabella drilacis (strain DSM 25811 / CCM 8410 / CCUG 62505 / LMG 26954 / E90)</name>
    <dbReference type="NCBI Taxonomy" id="1285928"/>
    <lineage>
        <taxon>Bacteria</taxon>
        <taxon>Pseudomonadati</taxon>
        <taxon>Bacteroidota</taxon>
        <taxon>Chitinophagia</taxon>
        <taxon>Chitinophagales</taxon>
        <taxon>Chitinophagaceae</taxon>
        <taxon>Niabella</taxon>
    </lineage>
</organism>
<dbReference type="STRING" id="1285928.SAMN04487894_108160"/>
<keyword evidence="3" id="KW-1185">Reference proteome</keyword>
<feature type="signal peptide" evidence="1">
    <location>
        <begin position="1"/>
        <end position="17"/>
    </location>
</feature>
<dbReference type="RefSeq" id="WP_090391094.1">
    <property type="nucleotide sequence ID" value="NZ_FMZO01000008.1"/>
</dbReference>
<dbReference type="AlphaFoldDB" id="A0A1G6U677"/>
<evidence type="ECO:0000256" key="1">
    <source>
        <dbReference type="SAM" id="SignalP"/>
    </source>
</evidence>
<dbReference type="EMBL" id="FMZO01000008">
    <property type="protein sequence ID" value="SDD36803.1"/>
    <property type="molecule type" value="Genomic_DNA"/>
</dbReference>
<dbReference type="InterPro" id="IPR015943">
    <property type="entry name" value="WD40/YVTN_repeat-like_dom_sf"/>
</dbReference>